<proteinExistence type="predicted"/>
<reference evidence="1 2" key="1">
    <citation type="submission" date="2019-09" db="EMBL/GenBank/DDBJ databases">
        <title>Genome Sequences of Streptomyces kaniharaensis ATCC 21070.</title>
        <authorList>
            <person name="Zhu W."/>
            <person name="De Crecy-Lagard V."/>
            <person name="Richards N.G."/>
        </authorList>
    </citation>
    <scope>NUCLEOTIDE SEQUENCE [LARGE SCALE GENOMIC DNA]</scope>
    <source>
        <strain evidence="1 2">SF-557</strain>
    </source>
</reference>
<gene>
    <name evidence="1" type="ORF">F7Q99_36975</name>
</gene>
<dbReference type="Proteomes" id="UP000450000">
    <property type="component" value="Unassembled WGS sequence"/>
</dbReference>
<dbReference type="AlphaFoldDB" id="A0A6N7L0Y7"/>
<dbReference type="EMBL" id="WBOF01000005">
    <property type="protein sequence ID" value="MQS17636.1"/>
    <property type="molecule type" value="Genomic_DNA"/>
</dbReference>
<sequence>MNDKLVYGPGAYSSSELQDLIAKLIAEAGEDSELRQEVERYGVDPSQLSPDSISVRQDRANLDPVTASLIIAFAAKPVKDVWTYVFLPRLRRRWGRTVVGEEKKADG</sequence>
<comment type="caution">
    <text evidence="1">The sequence shown here is derived from an EMBL/GenBank/DDBJ whole genome shotgun (WGS) entry which is preliminary data.</text>
</comment>
<keyword evidence="2" id="KW-1185">Reference proteome</keyword>
<evidence type="ECO:0000313" key="1">
    <source>
        <dbReference type="EMBL" id="MQS17636.1"/>
    </source>
</evidence>
<organism evidence="1 2">
    <name type="scientific">Streptomyces kaniharaensis</name>
    <dbReference type="NCBI Taxonomy" id="212423"/>
    <lineage>
        <taxon>Bacteria</taxon>
        <taxon>Bacillati</taxon>
        <taxon>Actinomycetota</taxon>
        <taxon>Actinomycetes</taxon>
        <taxon>Kitasatosporales</taxon>
        <taxon>Streptomycetaceae</taxon>
        <taxon>Streptomyces</taxon>
    </lineage>
</organism>
<protein>
    <submittedName>
        <fullName evidence="1">Uncharacterized protein</fullName>
    </submittedName>
</protein>
<evidence type="ECO:0000313" key="2">
    <source>
        <dbReference type="Proteomes" id="UP000450000"/>
    </source>
</evidence>
<accession>A0A6N7L0Y7</accession>
<name>A0A6N7L0Y7_9ACTN</name>
<dbReference type="RefSeq" id="WP_153470917.1">
    <property type="nucleotide sequence ID" value="NZ_WBOF01000005.1"/>
</dbReference>